<accession>A0A926S1C4</accession>
<evidence type="ECO:0000259" key="1">
    <source>
        <dbReference type="Pfam" id="PF00144"/>
    </source>
</evidence>
<name>A0A926S1C4_9SPHI</name>
<sequence length="363" mass="39946">MIKKLSILIGIQILSLNWLQAQSKKDFQQAQFENSLQLPASFVFADSVVKKYNILERMSYHNIPSVSIAVIDNGKVVWAKAYGYSNDSLKIPATINTMYQAASISKSVNAICIIKLVQDGKLSLTMDIRQYLKTWKFPDNGFSKGKDITLSNLLSHTAGLGTSGFIGYPHNSTLPNTDQMLDGMAPANSEAVKPVIAPNTKWLYSGGGTLITKKILNDNISADYAALLMQQVLKPLKMQNSTFEQPLPARYKDHAIAYNNEKKPIPGGYNVYPEQAPDGLWTTPTDYAQFILSVQSSLAGKKSLLNKAMAEVMLKPVLAVSNAALGVNVKEVGGEKYFFHSGTTLAIRASIMEALLPEKEWLY</sequence>
<dbReference type="InterPro" id="IPR001466">
    <property type="entry name" value="Beta-lactam-related"/>
</dbReference>
<organism evidence="2 3">
    <name type="scientific">Mucilaginibacter glaciei</name>
    <dbReference type="NCBI Taxonomy" id="2772109"/>
    <lineage>
        <taxon>Bacteria</taxon>
        <taxon>Pseudomonadati</taxon>
        <taxon>Bacteroidota</taxon>
        <taxon>Sphingobacteriia</taxon>
        <taxon>Sphingobacteriales</taxon>
        <taxon>Sphingobacteriaceae</taxon>
        <taxon>Mucilaginibacter</taxon>
    </lineage>
</organism>
<dbReference type="InterPro" id="IPR012338">
    <property type="entry name" value="Beta-lactam/transpept-like"/>
</dbReference>
<evidence type="ECO:0000313" key="2">
    <source>
        <dbReference type="EMBL" id="MBD1392652.1"/>
    </source>
</evidence>
<dbReference type="Proteomes" id="UP000619078">
    <property type="component" value="Unassembled WGS sequence"/>
</dbReference>
<dbReference type="RefSeq" id="WP_191161775.1">
    <property type="nucleotide sequence ID" value="NZ_JACWMX010000002.1"/>
</dbReference>
<dbReference type="EMBL" id="JACWMX010000002">
    <property type="protein sequence ID" value="MBD1392652.1"/>
    <property type="molecule type" value="Genomic_DNA"/>
</dbReference>
<protein>
    <submittedName>
        <fullName evidence="2">Beta-lactamase family protein</fullName>
    </submittedName>
</protein>
<comment type="caution">
    <text evidence="2">The sequence shown here is derived from an EMBL/GenBank/DDBJ whole genome shotgun (WGS) entry which is preliminary data.</text>
</comment>
<gene>
    <name evidence="2" type="ORF">IDJ76_06055</name>
</gene>
<feature type="domain" description="Beta-lactamase-related" evidence="1">
    <location>
        <begin position="56"/>
        <end position="345"/>
    </location>
</feature>
<dbReference type="InterPro" id="IPR050491">
    <property type="entry name" value="AmpC-like"/>
</dbReference>
<evidence type="ECO:0000313" key="3">
    <source>
        <dbReference type="Proteomes" id="UP000619078"/>
    </source>
</evidence>
<reference evidence="2" key="1">
    <citation type="submission" date="2020-09" db="EMBL/GenBank/DDBJ databases">
        <title>Novel species of Mucilaginibacter isolated from a glacier on the Tibetan Plateau.</title>
        <authorList>
            <person name="Liu Q."/>
            <person name="Xin Y.-H."/>
        </authorList>
    </citation>
    <scope>NUCLEOTIDE SEQUENCE</scope>
    <source>
        <strain evidence="2">ZB1P21</strain>
    </source>
</reference>
<dbReference type="PANTHER" id="PTHR46825">
    <property type="entry name" value="D-ALANYL-D-ALANINE-CARBOXYPEPTIDASE/ENDOPEPTIDASE AMPH"/>
    <property type="match status" value="1"/>
</dbReference>
<keyword evidence="3" id="KW-1185">Reference proteome</keyword>
<proteinExistence type="predicted"/>
<dbReference type="Pfam" id="PF00144">
    <property type="entry name" value="Beta-lactamase"/>
    <property type="match status" value="1"/>
</dbReference>
<dbReference type="PANTHER" id="PTHR46825:SF12">
    <property type="entry name" value="PENICILLIN-BINDING PROTEIN 4"/>
    <property type="match status" value="1"/>
</dbReference>
<dbReference type="SUPFAM" id="SSF56601">
    <property type="entry name" value="beta-lactamase/transpeptidase-like"/>
    <property type="match status" value="1"/>
</dbReference>
<dbReference type="Gene3D" id="3.40.710.10">
    <property type="entry name" value="DD-peptidase/beta-lactamase superfamily"/>
    <property type="match status" value="1"/>
</dbReference>
<dbReference type="AlphaFoldDB" id="A0A926S1C4"/>